<proteinExistence type="predicted"/>
<dbReference type="PANTHER" id="PTHR32039">
    <property type="entry name" value="MAGNESIUM-CHELATASE SUBUNIT CHLI"/>
    <property type="match status" value="1"/>
</dbReference>
<evidence type="ECO:0000313" key="3">
    <source>
        <dbReference type="EMBL" id="QBZ82189.1"/>
    </source>
</evidence>
<dbReference type="InterPro" id="IPR027417">
    <property type="entry name" value="P-loop_NTPase"/>
</dbReference>
<dbReference type="AlphaFoldDB" id="A0A4P7NXG4"/>
<evidence type="ECO:0000313" key="4">
    <source>
        <dbReference type="Proteomes" id="UP000296201"/>
    </source>
</evidence>
<dbReference type="Gene3D" id="3.40.50.300">
    <property type="entry name" value="P-loop containing nucleotide triphosphate hydrolases"/>
    <property type="match status" value="1"/>
</dbReference>
<dbReference type="EMBL" id="CP032096">
    <property type="protein sequence ID" value="QBZ82189.1"/>
    <property type="molecule type" value="Genomic_DNA"/>
</dbReference>
<name>A0A4P7NXG4_9GAMM</name>
<dbReference type="Pfam" id="PF13335">
    <property type="entry name" value="Mg_chelatase_C"/>
    <property type="match status" value="1"/>
</dbReference>
<feature type="domain" description="Mg chelatase-related protein C-terminal" evidence="2">
    <location>
        <begin position="62"/>
        <end position="153"/>
    </location>
</feature>
<dbReference type="Proteomes" id="UP000296201">
    <property type="component" value="Chromosome"/>
</dbReference>
<protein>
    <submittedName>
        <fullName evidence="3">Competence protein ComM</fullName>
    </submittedName>
</protein>
<dbReference type="InterPro" id="IPR045006">
    <property type="entry name" value="CHLI-like"/>
</dbReference>
<dbReference type="SUPFAM" id="SSF52540">
    <property type="entry name" value="P-loop containing nucleoside triphosphate hydrolases"/>
    <property type="match status" value="1"/>
</dbReference>
<dbReference type="GO" id="GO:0005524">
    <property type="term" value="F:ATP binding"/>
    <property type="evidence" value="ECO:0007669"/>
    <property type="project" value="InterPro"/>
</dbReference>
<accession>A0A4P7NXG4</accession>
<feature type="domain" description="Magnesium chelatase ChlI-like catalytic" evidence="1">
    <location>
        <begin position="14"/>
        <end position="50"/>
    </location>
</feature>
<organism evidence="3 4">
    <name type="scientific">Hydrogenovibrio crunogenus</name>
    <dbReference type="NCBI Taxonomy" id="39765"/>
    <lineage>
        <taxon>Bacteria</taxon>
        <taxon>Pseudomonadati</taxon>
        <taxon>Pseudomonadota</taxon>
        <taxon>Gammaproteobacteria</taxon>
        <taxon>Thiotrichales</taxon>
        <taxon>Piscirickettsiaceae</taxon>
        <taxon>Hydrogenovibrio</taxon>
    </lineage>
</organism>
<sequence length="159" mass="18063">MTHLPSILSFNSVVDSCQDTPEQVLRYRRKISGPLLDRIDCHLEVPPVDFDALSGEREKGAETSAEVRERVMTCQTLQKTRQGCLNTELTPKQLEQYVTLQSDSKKLLEQAVNRMGMSARGYHRILRVARTLADMQQQEAVQMAHIAESISYRSLDKSL</sequence>
<dbReference type="InterPro" id="IPR025158">
    <property type="entry name" value="Mg_chelat-rel_C"/>
</dbReference>
<dbReference type="InterPro" id="IPR000523">
    <property type="entry name" value="Mg_chelatse_chII-like_cat_dom"/>
</dbReference>
<gene>
    <name evidence="3" type="primary">comM_2</name>
    <name evidence="3" type="ORF">GHNINEIG_00213</name>
</gene>
<dbReference type="PANTHER" id="PTHR32039:SF7">
    <property type="entry name" value="COMPETENCE PROTEIN COMM"/>
    <property type="match status" value="1"/>
</dbReference>
<evidence type="ECO:0000259" key="2">
    <source>
        <dbReference type="Pfam" id="PF13335"/>
    </source>
</evidence>
<keyword evidence="4" id="KW-1185">Reference proteome</keyword>
<reference evidence="3 4" key="1">
    <citation type="submission" date="2018-08" db="EMBL/GenBank/DDBJ databases">
        <title>Horizontal acquisition of hydrogen conversion ability and other habitat adaptations in Hydrogenovibrio crunogenus strains.</title>
        <authorList>
            <person name="Gonnella G."/>
            <person name="Adam N."/>
            <person name="Perner M."/>
        </authorList>
    </citation>
    <scope>NUCLEOTIDE SEQUENCE [LARGE SCALE GENOMIC DNA]</scope>
    <source>
        <strain evidence="3 4">SP-41</strain>
    </source>
</reference>
<evidence type="ECO:0000259" key="1">
    <source>
        <dbReference type="Pfam" id="PF01078"/>
    </source>
</evidence>
<dbReference type="Pfam" id="PF01078">
    <property type="entry name" value="Mg_chelatase"/>
    <property type="match status" value="1"/>
</dbReference>
<dbReference type="RefSeq" id="WP_223260907.1">
    <property type="nucleotide sequence ID" value="NZ_CP032096.1"/>
</dbReference>